<dbReference type="SUPFAM" id="SSF53807">
    <property type="entry name" value="Helical backbone' metal receptor"/>
    <property type="match status" value="1"/>
</dbReference>
<gene>
    <name evidence="6" type="ORF">K1X11_021250</name>
</gene>
<dbReference type="PANTHER" id="PTHR33712">
    <property type="entry name" value="LIGHT-INDEPENDENT PROTOCHLOROPHYLLIDE REDUCTASE SUBUNIT B"/>
    <property type="match status" value="1"/>
</dbReference>
<evidence type="ECO:0000256" key="4">
    <source>
        <dbReference type="SAM" id="MobiDB-lite"/>
    </source>
</evidence>
<dbReference type="EMBL" id="CP139781">
    <property type="protein sequence ID" value="WRQ87349.1"/>
    <property type="molecule type" value="Genomic_DNA"/>
</dbReference>
<dbReference type="Gene3D" id="3.40.50.1980">
    <property type="entry name" value="Nitrogenase molybdenum iron protein domain"/>
    <property type="match status" value="3"/>
</dbReference>
<dbReference type="InterPro" id="IPR000318">
    <property type="entry name" value="Nase_comp1_CS"/>
</dbReference>
<reference evidence="6 7" key="1">
    <citation type="submission" date="2021-08" db="EMBL/GenBank/DDBJ databases">
        <authorList>
            <person name="Zhang D."/>
            <person name="Zhang A."/>
            <person name="Wang L."/>
        </authorList>
    </citation>
    <scope>NUCLEOTIDE SEQUENCE [LARGE SCALE GENOMIC DNA]</scope>
    <source>
        <strain evidence="6 7">WL0086</strain>
    </source>
</reference>
<evidence type="ECO:0000313" key="6">
    <source>
        <dbReference type="EMBL" id="WRQ87349.1"/>
    </source>
</evidence>
<dbReference type="Gene3D" id="1.20.89.10">
    <property type="entry name" value="Nitrogenase Molybdenum-iron Protein, subunit B, domain 4"/>
    <property type="match status" value="1"/>
</dbReference>
<reference evidence="6 7" key="2">
    <citation type="submission" date="2023-12" db="EMBL/GenBank/DDBJ databases">
        <title>Description of an unclassified Opitutus bacterium of Verrucomicrobiota.</title>
        <authorList>
            <person name="Zhang D.-F."/>
        </authorList>
    </citation>
    <scope>NUCLEOTIDE SEQUENCE [LARGE SCALE GENOMIC DNA]</scope>
    <source>
        <strain evidence="6 7">WL0086</strain>
    </source>
</reference>
<keyword evidence="7" id="KW-1185">Reference proteome</keyword>
<accession>A0ABZ1C6Y4</accession>
<keyword evidence="2 3" id="KW-0535">Nitrogen fixation</keyword>
<feature type="region of interest" description="Disordered" evidence="4">
    <location>
        <begin position="1"/>
        <end position="22"/>
    </location>
</feature>
<feature type="compositionally biased region" description="Basic and acidic residues" evidence="4">
    <location>
        <begin position="1"/>
        <end position="10"/>
    </location>
</feature>
<dbReference type="PANTHER" id="PTHR33712:SF7">
    <property type="entry name" value="LIGHT-INDEPENDENT PROTOCHLOROPHYLLIDE REDUCTASE SUBUNIT B"/>
    <property type="match status" value="1"/>
</dbReference>
<name>A0ABZ1C6Y4_9BACT</name>
<proteinExistence type="inferred from homology"/>
<feature type="domain" description="Nitrogenase/oxidoreductase component 1" evidence="5">
    <location>
        <begin position="31"/>
        <end position="456"/>
    </location>
</feature>
<organism evidence="6 7">
    <name type="scientific">Actomonas aquatica</name>
    <dbReference type="NCBI Taxonomy" id="2866162"/>
    <lineage>
        <taxon>Bacteria</taxon>
        <taxon>Pseudomonadati</taxon>
        <taxon>Verrucomicrobiota</taxon>
        <taxon>Opitutia</taxon>
        <taxon>Opitutales</taxon>
        <taxon>Opitutaceae</taxon>
        <taxon>Actomonas</taxon>
    </lineage>
</organism>
<sequence length="471" mass="50483">MKALPPDHAHPTPRGGTPEFPSASTNPCKLCTPLGACLAFKGIAGTVPLLHGSQGCATYIRRYLISHFREPVDIASSNFSEDSAVFGGRRNLHHALDNVGRQYHPDLVGVATTCLSETMGENMPMLLGEYHRESAADGLARPPTVHVSTPSYKGTHAEGFNDTVRALVESLALPPRAGLNAPTPPALLPGMVSPADLRHLRDFAAAWQSPVTLVPDYSETLDGGTWSDYERMPTGGTTVTDLRALGRAAVAIECGLVLAGAKATAGTHLARRCEVPLHRLGLPIGLRQTDALSDVFADLTGRPTPLRLAHERARLVDAYVDAHKYLSGRKAIVYGEEDLVASLAIFLAEIGIVPVLCAAGGRSGRLEKAILTNAPELANRIEVREGSDFADIEERITALKPDLLIGSSKGYKLARALDVPLVRCGFPVHDRLGAQRIQLLGYAGTQQLFDRIVNALLEAKQAHSEIGYSYL</sequence>
<evidence type="ECO:0000313" key="7">
    <source>
        <dbReference type="Proteomes" id="UP000738431"/>
    </source>
</evidence>
<evidence type="ECO:0000256" key="3">
    <source>
        <dbReference type="RuleBase" id="RU004021"/>
    </source>
</evidence>
<dbReference type="Pfam" id="PF00148">
    <property type="entry name" value="Oxidored_nitro"/>
    <property type="match status" value="1"/>
</dbReference>
<evidence type="ECO:0000256" key="2">
    <source>
        <dbReference type="ARBA" id="ARBA00023231"/>
    </source>
</evidence>
<dbReference type="Proteomes" id="UP000738431">
    <property type="component" value="Chromosome"/>
</dbReference>
<evidence type="ECO:0000259" key="5">
    <source>
        <dbReference type="Pfam" id="PF00148"/>
    </source>
</evidence>
<comment type="similarity">
    <text evidence="1 3">Belongs to the NifD/NifK/NifE/NifN family.</text>
</comment>
<dbReference type="InterPro" id="IPR050152">
    <property type="entry name" value="ChlB/BchB/BchZ"/>
</dbReference>
<dbReference type="InterPro" id="IPR000510">
    <property type="entry name" value="Nase/OxRdtase_comp1"/>
</dbReference>
<dbReference type="RefSeq" id="WP_221029238.1">
    <property type="nucleotide sequence ID" value="NZ_CP139781.1"/>
</dbReference>
<evidence type="ECO:0000256" key="1">
    <source>
        <dbReference type="ARBA" id="ARBA00011002"/>
    </source>
</evidence>
<dbReference type="PROSITE" id="PS00699">
    <property type="entry name" value="NITROGENASE_1_1"/>
    <property type="match status" value="1"/>
</dbReference>
<protein>
    <submittedName>
        <fullName evidence="6">Nitrogenase component 1</fullName>
    </submittedName>
</protein>